<sequence>FLRNGEDLSFSFITGLLSCVAVCTGPEDATEITMCCLAGEGCPSTSHYVTKSQLSDSVGYAPSTHPSFVLNLLSSSFEDLSFLIWSVIVSYAFYQRGWIIPSSICIQKS</sequence>
<organism evidence="1 2">
    <name type="scientific">Brassica campestris</name>
    <name type="common">Field mustard</name>
    <dbReference type="NCBI Taxonomy" id="3711"/>
    <lineage>
        <taxon>Eukaryota</taxon>
        <taxon>Viridiplantae</taxon>
        <taxon>Streptophyta</taxon>
        <taxon>Embryophyta</taxon>
        <taxon>Tracheophyta</taxon>
        <taxon>Spermatophyta</taxon>
        <taxon>Magnoliopsida</taxon>
        <taxon>eudicotyledons</taxon>
        <taxon>Gunneridae</taxon>
        <taxon>Pentapetalae</taxon>
        <taxon>rosids</taxon>
        <taxon>malvids</taxon>
        <taxon>Brassicales</taxon>
        <taxon>Brassicaceae</taxon>
        <taxon>Brassiceae</taxon>
        <taxon>Brassica</taxon>
    </lineage>
</organism>
<dbReference type="Gramene" id="A07p09860.2_BraZ1">
    <property type="protein sequence ID" value="A07p09860.2_BraZ1.CDS.1"/>
    <property type="gene ID" value="A07g09860.2_BraZ1"/>
</dbReference>
<dbReference type="AlphaFoldDB" id="A0A8D9M774"/>
<reference evidence="1 2" key="1">
    <citation type="submission" date="2021-07" db="EMBL/GenBank/DDBJ databases">
        <authorList>
            <consortium name="Genoscope - CEA"/>
            <person name="William W."/>
        </authorList>
    </citation>
    <scope>NUCLEOTIDE SEQUENCE [LARGE SCALE GENOMIC DNA]</scope>
</reference>
<dbReference type="Proteomes" id="UP000694005">
    <property type="component" value="Chromosome A07"/>
</dbReference>
<dbReference type="EMBL" id="LS974623">
    <property type="protein sequence ID" value="CAG7901342.1"/>
    <property type="molecule type" value="Genomic_DNA"/>
</dbReference>
<evidence type="ECO:0000313" key="1">
    <source>
        <dbReference type="EMBL" id="CAG7901342.1"/>
    </source>
</evidence>
<name>A0A8D9M774_BRACM</name>
<accession>A0A8D9M774</accession>
<evidence type="ECO:0000313" key="2">
    <source>
        <dbReference type="Proteomes" id="UP000694005"/>
    </source>
</evidence>
<protein>
    <submittedName>
        <fullName evidence="1">Uncharacterized protein</fullName>
    </submittedName>
</protein>
<feature type="non-terminal residue" evidence="1">
    <location>
        <position position="1"/>
    </location>
</feature>
<proteinExistence type="predicted"/>
<gene>
    <name evidence="1" type="ORF">BRAPAZ1V2_A07P09860.2</name>
</gene>